<dbReference type="RefSeq" id="YP_009302086.1">
    <property type="nucleotide sequence ID" value="NC_031241.1"/>
</dbReference>
<organism evidence="1 2">
    <name type="scientific">Staphylococcus phage CNPx</name>
    <dbReference type="NCBI Taxonomy" id="1792269"/>
    <lineage>
        <taxon>Viruses</taxon>
        <taxon>Duplodnaviria</taxon>
        <taxon>Heunggongvirae</taxon>
        <taxon>Uroviricota</taxon>
        <taxon>Caudoviricetes</taxon>
        <taxon>Rockefellervirus</taxon>
        <taxon>Rockefellervirus CNPx</taxon>
    </lineage>
</organism>
<keyword evidence="2" id="KW-1185">Reference proteome</keyword>
<dbReference type="GeneID" id="29122933"/>
<dbReference type="KEGG" id="vg:29122933"/>
<sequence>MWGVIAIIILVLLLFGSILEQNDLKHQLEVKEYEIEVLRDKLENGG</sequence>
<dbReference type="EMBL" id="KU598975">
    <property type="protein sequence ID" value="AMM44630.1"/>
    <property type="molecule type" value="Genomic_DNA"/>
</dbReference>
<dbReference type="OrthoDB" id="39826at10239"/>
<name>A0A141VTT7_9CAUD</name>
<protein>
    <submittedName>
        <fullName evidence="1">Uncharacterized protein</fullName>
    </submittedName>
</protein>
<accession>A0A141VTT7</accession>
<proteinExistence type="predicted"/>
<evidence type="ECO:0000313" key="1">
    <source>
        <dbReference type="EMBL" id="AMM44630.1"/>
    </source>
</evidence>
<dbReference type="Proteomes" id="UP000202699">
    <property type="component" value="Segment"/>
</dbReference>
<evidence type="ECO:0000313" key="2">
    <source>
        <dbReference type="Proteomes" id="UP000202699"/>
    </source>
</evidence>
<reference evidence="1" key="1">
    <citation type="submission" date="2016-01" db="EMBL/GenBank/DDBJ databases">
        <title>A eukaryotic-like serine/threonine kinase protects bacteria against viruses.</title>
        <authorList>
            <person name="Depardieu F."/>
            <person name="Didier J.-P."/>
            <person name="Bernheim A."/>
            <person name="Sherlock A."/>
            <person name="Molina H."/>
            <person name="Duclos B."/>
            <person name="Bikard D."/>
        </authorList>
    </citation>
    <scope>NUCLEOTIDE SEQUENCE [LARGE SCALE GENOMIC DNA]</scope>
</reference>